<evidence type="ECO:0000313" key="5">
    <source>
        <dbReference type="EMBL" id="QIG44048.1"/>
    </source>
</evidence>
<dbReference type="PROSITE" id="PS51186">
    <property type="entry name" value="GNAT"/>
    <property type="match status" value="1"/>
</dbReference>
<dbReference type="Pfam" id="PF13302">
    <property type="entry name" value="Acetyltransf_3"/>
    <property type="match status" value="1"/>
</dbReference>
<evidence type="ECO:0000256" key="2">
    <source>
        <dbReference type="ARBA" id="ARBA00023315"/>
    </source>
</evidence>
<keyword evidence="6" id="KW-1185">Reference proteome</keyword>
<proteinExistence type="inferred from homology"/>
<keyword evidence="2" id="KW-0012">Acyltransferase</keyword>
<accession>A0A6G6WFD7</accession>
<evidence type="ECO:0000256" key="1">
    <source>
        <dbReference type="ARBA" id="ARBA00022679"/>
    </source>
</evidence>
<dbReference type="Gene3D" id="3.40.630.30">
    <property type="match status" value="1"/>
</dbReference>
<dbReference type="SUPFAM" id="SSF55729">
    <property type="entry name" value="Acyl-CoA N-acyltransferases (Nat)"/>
    <property type="match status" value="1"/>
</dbReference>
<organism evidence="5 6">
    <name type="scientific">Nocardioides anomalus</name>
    <dbReference type="NCBI Taxonomy" id="2712223"/>
    <lineage>
        <taxon>Bacteria</taxon>
        <taxon>Bacillati</taxon>
        <taxon>Actinomycetota</taxon>
        <taxon>Actinomycetes</taxon>
        <taxon>Propionibacteriales</taxon>
        <taxon>Nocardioidaceae</taxon>
        <taxon>Nocardioides</taxon>
    </lineage>
</organism>
<evidence type="ECO:0000256" key="3">
    <source>
        <dbReference type="ARBA" id="ARBA00038502"/>
    </source>
</evidence>
<evidence type="ECO:0000259" key="4">
    <source>
        <dbReference type="PROSITE" id="PS51186"/>
    </source>
</evidence>
<name>A0A6G6WFD7_9ACTN</name>
<sequence length="170" mass="17990">MELQRLGPGHEAAVLAFEVANRAYFAASISDRGEEYFADFAARHAREVEEHEGGECAYFVLVDEGGDVVGRFNLRDIESGSAVLGYRVAQAVSGRGLASSTVARVCAVAAARLGVGEVRAATADANVASRRVLEKAGFRRAGPAEPGAVGGRSGHWYVRTAAEPQATRPW</sequence>
<feature type="domain" description="N-acetyltransferase" evidence="4">
    <location>
        <begin position="19"/>
        <end position="163"/>
    </location>
</feature>
<keyword evidence="1 5" id="KW-0808">Transferase</keyword>
<evidence type="ECO:0000313" key="6">
    <source>
        <dbReference type="Proteomes" id="UP000502996"/>
    </source>
</evidence>
<dbReference type="InterPro" id="IPR051531">
    <property type="entry name" value="N-acetyltransferase"/>
</dbReference>
<dbReference type="PANTHER" id="PTHR43792">
    <property type="entry name" value="GNAT FAMILY, PUTATIVE (AFU_ORTHOLOGUE AFUA_3G00765)-RELATED-RELATED"/>
    <property type="match status" value="1"/>
</dbReference>
<dbReference type="KEGG" id="nano:G5V58_15805"/>
<comment type="similarity">
    <text evidence="3">Belongs to the acetyltransferase family. RimJ subfamily.</text>
</comment>
<dbReference type="EMBL" id="CP049257">
    <property type="protein sequence ID" value="QIG44048.1"/>
    <property type="molecule type" value="Genomic_DNA"/>
</dbReference>
<dbReference type="Proteomes" id="UP000502996">
    <property type="component" value="Chromosome"/>
</dbReference>
<dbReference type="GO" id="GO:0005737">
    <property type="term" value="C:cytoplasm"/>
    <property type="evidence" value="ECO:0007669"/>
    <property type="project" value="TreeGrafter"/>
</dbReference>
<protein>
    <submittedName>
        <fullName evidence="5">GNAT family N-acetyltransferase</fullName>
    </submittedName>
</protein>
<reference evidence="5 6" key="1">
    <citation type="submission" date="2020-02" db="EMBL/GenBank/DDBJ databases">
        <title>Full genome sequence of Nocardioides sp. R-3366.</title>
        <authorList>
            <person name="Im W.-T."/>
        </authorList>
    </citation>
    <scope>NUCLEOTIDE SEQUENCE [LARGE SCALE GENOMIC DNA]</scope>
    <source>
        <strain evidence="5 6">R-3366</strain>
    </source>
</reference>
<dbReference type="PANTHER" id="PTHR43792:SF8">
    <property type="entry name" value="[RIBOSOMAL PROTEIN US5]-ALANINE N-ACETYLTRANSFERASE"/>
    <property type="match status" value="1"/>
</dbReference>
<gene>
    <name evidence="5" type="ORF">G5V58_15805</name>
</gene>
<dbReference type="GO" id="GO:0008999">
    <property type="term" value="F:protein-N-terminal-alanine acetyltransferase activity"/>
    <property type="evidence" value="ECO:0007669"/>
    <property type="project" value="TreeGrafter"/>
</dbReference>
<dbReference type="InterPro" id="IPR016181">
    <property type="entry name" value="Acyl_CoA_acyltransferase"/>
</dbReference>
<dbReference type="AlphaFoldDB" id="A0A6G6WFD7"/>
<dbReference type="RefSeq" id="WP_165234730.1">
    <property type="nucleotide sequence ID" value="NZ_CP049257.1"/>
</dbReference>
<dbReference type="InterPro" id="IPR000182">
    <property type="entry name" value="GNAT_dom"/>
</dbReference>